<evidence type="ECO:0000313" key="1">
    <source>
        <dbReference type="EMBL" id="KAG6587776.1"/>
    </source>
</evidence>
<sequence length="183" mass="20474">MEHRLRISCLFQEDVGYPGFVSLNLNSCTPVVRVFKFVQLSGVVNRLQKGRRQRLAWGARSCPFDNLSSKSNALLFVLLLSFLDDVGNLGSGKAKRVKDSNPLVAPRWESHPSGHATLALCFQLEYVKKSLSCGNLEMAIVHNTLNSMTLWPSRFLGKPGFYRCLAHVSLEYAFSKMGSQIVH</sequence>
<comment type="caution">
    <text evidence="1">The sequence shown here is derived from an EMBL/GenBank/DDBJ whole genome shotgun (WGS) entry which is preliminary data.</text>
</comment>
<gene>
    <name evidence="1" type="ORF">SDJN03_16341</name>
</gene>
<proteinExistence type="predicted"/>
<dbReference type="Proteomes" id="UP000685013">
    <property type="component" value="Chromosome 11"/>
</dbReference>
<feature type="non-terminal residue" evidence="1">
    <location>
        <position position="1"/>
    </location>
</feature>
<dbReference type="EMBL" id="JAGKQH010000011">
    <property type="protein sequence ID" value="KAG6587776.1"/>
    <property type="molecule type" value="Genomic_DNA"/>
</dbReference>
<dbReference type="AlphaFoldDB" id="A0AAV6MTV2"/>
<evidence type="ECO:0000313" key="2">
    <source>
        <dbReference type="Proteomes" id="UP000685013"/>
    </source>
</evidence>
<reference evidence="1 2" key="1">
    <citation type="journal article" date="2021" name="Hortic Res">
        <title>The domestication of Cucurbita argyrosperma as revealed by the genome of its wild relative.</title>
        <authorList>
            <person name="Barrera-Redondo J."/>
            <person name="Sanchez-de la Vega G."/>
            <person name="Aguirre-Liguori J.A."/>
            <person name="Castellanos-Morales G."/>
            <person name="Gutierrez-Guerrero Y.T."/>
            <person name="Aguirre-Dugua X."/>
            <person name="Aguirre-Planter E."/>
            <person name="Tenaillon M.I."/>
            <person name="Lira-Saade R."/>
            <person name="Eguiarte L.E."/>
        </authorList>
    </citation>
    <scope>NUCLEOTIDE SEQUENCE [LARGE SCALE GENOMIC DNA]</scope>
    <source>
        <strain evidence="1">JBR-2021</strain>
    </source>
</reference>
<organism evidence="1 2">
    <name type="scientific">Cucurbita argyrosperma subsp. sororia</name>
    <dbReference type="NCBI Taxonomy" id="37648"/>
    <lineage>
        <taxon>Eukaryota</taxon>
        <taxon>Viridiplantae</taxon>
        <taxon>Streptophyta</taxon>
        <taxon>Embryophyta</taxon>
        <taxon>Tracheophyta</taxon>
        <taxon>Spermatophyta</taxon>
        <taxon>Magnoliopsida</taxon>
        <taxon>eudicotyledons</taxon>
        <taxon>Gunneridae</taxon>
        <taxon>Pentapetalae</taxon>
        <taxon>rosids</taxon>
        <taxon>fabids</taxon>
        <taxon>Cucurbitales</taxon>
        <taxon>Cucurbitaceae</taxon>
        <taxon>Cucurbiteae</taxon>
        <taxon>Cucurbita</taxon>
    </lineage>
</organism>
<keyword evidence="2" id="KW-1185">Reference proteome</keyword>
<name>A0AAV6MTV2_9ROSI</name>
<protein>
    <submittedName>
        <fullName evidence="1">Uncharacterized protein</fullName>
    </submittedName>
</protein>
<accession>A0AAV6MTV2</accession>